<comment type="pathway">
    <text evidence="1 4">Purine metabolism; IMP biosynthesis via de novo pathway; N(2)-formyl-N(1)-(5-phospho-D-ribosyl)glycinamide from N(1)-(5-phospho-D-ribosyl)glycinamide (10-formyl THF route): step 1/1.</text>
</comment>
<comment type="caution">
    <text evidence="4">Lacks conserved residue(s) required for the propagation of feature annotation.</text>
</comment>
<dbReference type="AlphaFoldDB" id="A0A7I9V752"/>
<name>A0A7I9V752_9ACTN</name>
<evidence type="ECO:0000256" key="1">
    <source>
        <dbReference type="ARBA" id="ARBA00005054"/>
    </source>
</evidence>
<proteinExistence type="inferred from homology"/>
<dbReference type="EC" id="2.1.2.2" evidence="4"/>
<keyword evidence="7" id="KW-1185">Reference proteome</keyword>
<sequence>MTVTGPQDSVRPGKAPVVVLASGTGSLFASIIEYSAGPDAAFTVVGAVVDRPCAAVDIAAAAGVPVVECVLKDHPDRAAWDVALTETVAGFAPEWVVTAGFMKILGSAFLGRFGGTVVNSHPALLPAFPGAHGVADALAYGVKVTGTTVHLVDGGVDTGPILAQRVVEITPDDTEATLHERIKTVERALLPEVVDALAARGVVTDGRKAHLK</sequence>
<dbReference type="PANTHER" id="PTHR43369">
    <property type="entry name" value="PHOSPHORIBOSYLGLYCINAMIDE FORMYLTRANSFERASE"/>
    <property type="match status" value="1"/>
</dbReference>
<dbReference type="UniPathway" id="UPA00074">
    <property type="reaction ID" value="UER00126"/>
</dbReference>
<dbReference type="InterPro" id="IPR004607">
    <property type="entry name" value="GART"/>
</dbReference>
<keyword evidence="3 4" id="KW-0658">Purine biosynthesis</keyword>
<comment type="caution">
    <text evidence="6">The sequence shown here is derived from an EMBL/GenBank/DDBJ whole genome shotgun (WGS) entry which is preliminary data.</text>
</comment>
<feature type="binding site" evidence="4">
    <location>
        <begin position="102"/>
        <end position="105"/>
    </location>
    <ligand>
        <name>(6R)-10-formyltetrahydrofolate</name>
        <dbReference type="ChEBI" id="CHEBI:195366"/>
    </ligand>
</feature>
<dbReference type="Pfam" id="PF00551">
    <property type="entry name" value="Formyl_trans_N"/>
    <property type="match status" value="1"/>
</dbReference>
<feature type="domain" description="Formyl transferase N-terminal" evidence="5">
    <location>
        <begin position="17"/>
        <end position="194"/>
    </location>
</feature>
<accession>A0A7I9V752</accession>
<dbReference type="GO" id="GO:0004644">
    <property type="term" value="F:phosphoribosylglycinamide formyltransferase activity"/>
    <property type="evidence" value="ECO:0007669"/>
    <property type="project" value="UniProtKB-UniRule"/>
</dbReference>
<feature type="binding site" evidence="4">
    <location>
        <position position="119"/>
    </location>
    <ligand>
        <name>(6R)-10-formyltetrahydrofolate</name>
        <dbReference type="ChEBI" id="CHEBI:195366"/>
    </ligand>
</feature>
<evidence type="ECO:0000256" key="4">
    <source>
        <dbReference type="HAMAP-Rule" id="MF_01930"/>
    </source>
</evidence>
<feature type="site" description="Raises pKa of active site His" evidence="4">
    <location>
        <position position="157"/>
    </location>
</feature>
<evidence type="ECO:0000259" key="5">
    <source>
        <dbReference type="Pfam" id="PF00551"/>
    </source>
</evidence>
<dbReference type="CDD" id="cd08645">
    <property type="entry name" value="FMT_core_GART"/>
    <property type="match status" value="1"/>
</dbReference>
<dbReference type="Gene3D" id="3.40.50.170">
    <property type="entry name" value="Formyl transferase, N-terminal domain"/>
    <property type="match status" value="1"/>
</dbReference>
<evidence type="ECO:0000313" key="6">
    <source>
        <dbReference type="EMBL" id="GEE01022.1"/>
    </source>
</evidence>
<organism evidence="6 7">
    <name type="scientific">Gordonia spumicola</name>
    <dbReference type="NCBI Taxonomy" id="589161"/>
    <lineage>
        <taxon>Bacteria</taxon>
        <taxon>Bacillati</taxon>
        <taxon>Actinomycetota</taxon>
        <taxon>Actinomycetes</taxon>
        <taxon>Mycobacteriales</taxon>
        <taxon>Gordoniaceae</taxon>
        <taxon>Gordonia</taxon>
    </lineage>
</organism>
<dbReference type="HAMAP" id="MF_01930">
    <property type="entry name" value="PurN"/>
    <property type="match status" value="1"/>
</dbReference>
<comment type="similarity">
    <text evidence="4">Belongs to the GART family.</text>
</comment>
<protein>
    <recommendedName>
        <fullName evidence="4">Phosphoribosylglycinamide formyltransferase</fullName>
        <ecNumber evidence="4">2.1.2.2</ecNumber>
    </recommendedName>
    <alternativeName>
        <fullName evidence="4">5'-phosphoribosylglycinamide transformylase</fullName>
    </alternativeName>
    <alternativeName>
        <fullName evidence="4">GAR transformylase</fullName>
        <shortName evidence="4">GART</shortName>
    </alternativeName>
</protein>
<evidence type="ECO:0000256" key="3">
    <source>
        <dbReference type="ARBA" id="ARBA00022755"/>
    </source>
</evidence>
<feature type="active site" description="Proton donor" evidence="4">
    <location>
        <position position="121"/>
    </location>
</feature>
<gene>
    <name evidence="4 6" type="primary">purN</name>
    <name evidence="6" type="ORF">nbrc107696_14680</name>
</gene>
<dbReference type="PANTHER" id="PTHR43369:SF2">
    <property type="entry name" value="PHOSPHORIBOSYLGLYCINAMIDE FORMYLTRANSFERASE"/>
    <property type="match status" value="1"/>
</dbReference>
<reference evidence="7" key="1">
    <citation type="submission" date="2019-06" db="EMBL/GenBank/DDBJ databases">
        <title>Gordonia isolated from sludge of a wastewater treatment plant.</title>
        <authorList>
            <person name="Tamura T."/>
            <person name="Aoyama K."/>
            <person name="Kang Y."/>
            <person name="Saito S."/>
            <person name="Akiyama N."/>
            <person name="Yazawa K."/>
            <person name="Gonoi T."/>
            <person name="Mikami Y."/>
        </authorList>
    </citation>
    <scope>NUCLEOTIDE SEQUENCE [LARGE SCALE GENOMIC DNA]</scope>
    <source>
        <strain evidence="7">NBRC 107696</strain>
    </source>
</reference>
<dbReference type="InterPro" id="IPR002376">
    <property type="entry name" value="Formyl_transf_N"/>
</dbReference>
<dbReference type="EMBL" id="BJOV01000003">
    <property type="protein sequence ID" value="GEE01022.1"/>
    <property type="molecule type" value="Genomic_DNA"/>
</dbReference>
<feature type="binding site" evidence="4">
    <location>
        <position position="77"/>
    </location>
    <ligand>
        <name>(6R)-10-formyltetrahydrofolate</name>
        <dbReference type="ChEBI" id="CHEBI:195366"/>
    </ligand>
</feature>
<dbReference type="GO" id="GO:0006189">
    <property type="term" value="P:'de novo' IMP biosynthetic process"/>
    <property type="evidence" value="ECO:0007669"/>
    <property type="project" value="UniProtKB-UniRule"/>
</dbReference>
<evidence type="ECO:0000313" key="7">
    <source>
        <dbReference type="Proteomes" id="UP000444960"/>
    </source>
</evidence>
<dbReference type="SUPFAM" id="SSF53328">
    <property type="entry name" value="Formyltransferase"/>
    <property type="match status" value="1"/>
</dbReference>
<evidence type="ECO:0000256" key="2">
    <source>
        <dbReference type="ARBA" id="ARBA00022679"/>
    </source>
</evidence>
<comment type="function">
    <text evidence="4">Catalyzes the transfer of a formyl group from 10-formyltetrahydrofolate to 5-phospho-ribosyl-glycinamide (GAR), producing 5-phospho-ribosyl-N-formylglycinamide (FGAR) and tetrahydrofolate.</text>
</comment>
<dbReference type="NCBIfam" id="TIGR00639">
    <property type="entry name" value="PurN"/>
    <property type="match status" value="1"/>
</dbReference>
<dbReference type="GO" id="GO:0005829">
    <property type="term" value="C:cytosol"/>
    <property type="evidence" value="ECO:0007669"/>
    <property type="project" value="TreeGrafter"/>
</dbReference>
<dbReference type="InterPro" id="IPR036477">
    <property type="entry name" value="Formyl_transf_N_sf"/>
</dbReference>
<keyword evidence="2 4" id="KW-0808">Transferase</keyword>
<comment type="catalytic activity">
    <reaction evidence="4">
        <text>N(1)-(5-phospho-beta-D-ribosyl)glycinamide + (6R)-10-formyltetrahydrofolate = N(2)-formyl-N(1)-(5-phospho-beta-D-ribosyl)glycinamide + (6S)-5,6,7,8-tetrahydrofolate + H(+)</text>
        <dbReference type="Rhea" id="RHEA:15053"/>
        <dbReference type="ChEBI" id="CHEBI:15378"/>
        <dbReference type="ChEBI" id="CHEBI:57453"/>
        <dbReference type="ChEBI" id="CHEBI:143788"/>
        <dbReference type="ChEBI" id="CHEBI:147286"/>
        <dbReference type="ChEBI" id="CHEBI:195366"/>
        <dbReference type="EC" id="2.1.2.2"/>
    </reaction>
</comment>
<dbReference type="Proteomes" id="UP000444960">
    <property type="component" value="Unassembled WGS sequence"/>
</dbReference>